<keyword evidence="3" id="KW-1185">Reference proteome</keyword>
<reference evidence="2 3" key="1">
    <citation type="submission" date="2021-02" db="EMBL/GenBank/DDBJ databases">
        <title>Leishmania (Mundinia) enrietti genome sequencing and assembly.</title>
        <authorList>
            <person name="Almutairi H."/>
            <person name="Gatherer D."/>
        </authorList>
    </citation>
    <scope>NUCLEOTIDE SEQUENCE [LARGE SCALE GENOMIC DNA]</scope>
    <source>
        <strain evidence="2">CUR178</strain>
    </source>
</reference>
<evidence type="ECO:0000256" key="1">
    <source>
        <dbReference type="SAM" id="MobiDB-lite"/>
    </source>
</evidence>
<gene>
    <name evidence="2" type="ORF">CUR178_02834</name>
</gene>
<dbReference type="Proteomes" id="UP000674179">
    <property type="component" value="Chromosome 31"/>
</dbReference>
<feature type="region of interest" description="Disordered" evidence="1">
    <location>
        <begin position="259"/>
        <end position="292"/>
    </location>
</feature>
<dbReference type="RefSeq" id="XP_067690682.1">
    <property type="nucleotide sequence ID" value="XM_067834579.1"/>
</dbReference>
<dbReference type="GeneID" id="94170089"/>
<organism evidence="2 3">
    <name type="scientific">Leishmania enriettii</name>
    <dbReference type="NCBI Taxonomy" id="5663"/>
    <lineage>
        <taxon>Eukaryota</taxon>
        <taxon>Discoba</taxon>
        <taxon>Euglenozoa</taxon>
        <taxon>Kinetoplastea</taxon>
        <taxon>Metakinetoplastina</taxon>
        <taxon>Trypanosomatida</taxon>
        <taxon>Trypanosomatidae</taxon>
        <taxon>Leishmaniinae</taxon>
        <taxon>Leishmania</taxon>
    </lineage>
</organism>
<feature type="region of interest" description="Disordered" evidence="1">
    <location>
        <begin position="542"/>
        <end position="578"/>
    </location>
</feature>
<feature type="region of interest" description="Disordered" evidence="1">
    <location>
        <begin position="319"/>
        <end position="345"/>
    </location>
</feature>
<feature type="compositionally biased region" description="Basic and acidic residues" evidence="1">
    <location>
        <begin position="470"/>
        <end position="480"/>
    </location>
</feature>
<feature type="compositionally biased region" description="Polar residues" evidence="1">
    <location>
        <begin position="542"/>
        <end position="559"/>
    </location>
</feature>
<dbReference type="OrthoDB" id="261190at2759"/>
<dbReference type="KEGG" id="lenr:94170089"/>
<evidence type="ECO:0000313" key="3">
    <source>
        <dbReference type="Proteomes" id="UP000674179"/>
    </source>
</evidence>
<accession>A0A836KDC6</accession>
<comment type="caution">
    <text evidence="2">The sequence shown here is derived from an EMBL/GenBank/DDBJ whole genome shotgun (WGS) entry which is preliminary data.</text>
</comment>
<protein>
    <submittedName>
        <fullName evidence="2">Uncharacterized protein</fullName>
    </submittedName>
</protein>
<evidence type="ECO:0000313" key="2">
    <source>
        <dbReference type="EMBL" id="KAG5472159.1"/>
    </source>
</evidence>
<feature type="compositionally biased region" description="Basic and acidic residues" evidence="1">
    <location>
        <begin position="259"/>
        <end position="272"/>
    </location>
</feature>
<proteinExistence type="predicted"/>
<name>A0A836KDC6_LEIEN</name>
<feature type="region of interest" description="Disordered" evidence="1">
    <location>
        <begin position="494"/>
        <end position="518"/>
    </location>
</feature>
<sequence length="578" mass="60789">MGFGLCQPKPASVAESKTARRAKPPDMVAVPGKSTTSASAYKISPLMEVCDEVGIRQLPTAIPFPRSAKGAGEGSYSVSRSTMLDDCGSPLWAPGTRVFAGRDESKLPSSLLDLGAAATDTTLNLSLRRGPDGANSACTYPSAAPHGDACPFCPWAFSADKSNSFSATDAPTAAHGVASRTRRVSNPVDACQVNSILRPNSRWADSYSPLTDNLLLSMEHRSMSLCSGRLATLTPCRGSVRFLGSGEKNAESTEIALHESMEQGVEDRRKEASSGGRTLAGTPTLQGSRRHVPHSLIDENAGAESESLKRKVDATLCSSVPTASSVSRETPSPWPSVDDPASGPPHHNGVFDSLTPFCFGDNNDQFGVSYGDGGSGETPPVAALPPISAGAFQSRRSILLRPNASTSGVGGSSAPQAAVNPLWQDSKSAGPRRASRRWQSEQEGFFSERRPSFTLALPRRSSGFKQHRLSRSEDSSSDDEHMIASVQCAMMRLQHSDGASSKRSSVPGRRKGRLSSADIRARALRTAAKMGDAMLPALSAATTTDSSLPISSSATSESGCTGAVSREQASETCRQAPT</sequence>
<feature type="compositionally biased region" description="Polar residues" evidence="1">
    <location>
        <begin position="319"/>
        <end position="330"/>
    </location>
</feature>
<feature type="region of interest" description="Disordered" evidence="1">
    <location>
        <begin position="1"/>
        <end position="33"/>
    </location>
</feature>
<dbReference type="AlphaFoldDB" id="A0A836KDC6"/>
<feature type="region of interest" description="Disordered" evidence="1">
    <location>
        <begin position="403"/>
        <end position="480"/>
    </location>
</feature>
<dbReference type="EMBL" id="JAFHKP010000031">
    <property type="protein sequence ID" value="KAG5472159.1"/>
    <property type="molecule type" value="Genomic_DNA"/>
</dbReference>